<gene>
    <name evidence="2" type="ORF">Pla110_01370</name>
</gene>
<evidence type="ECO:0000313" key="2">
    <source>
        <dbReference type="EMBL" id="QDU78436.1"/>
    </source>
</evidence>
<keyword evidence="3" id="KW-1185">Reference proteome</keyword>
<dbReference type="InterPro" id="IPR007374">
    <property type="entry name" value="ASCH_domain"/>
</dbReference>
<accession>A0A518CGT2</accession>
<sequence length="77" mass="8862">MSLPASNKPLSSLLPADVDLERPALGIQYPWIELILRGIKTIEVRSWEQNIEANSISMLRRRMLRQITRSSGRENMN</sequence>
<dbReference type="Pfam" id="PF04266">
    <property type="entry name" value="ASCH"/>
    <property type="match status" value="1"/>
</dbReference>
<dbReference type="RefSeq" id="WP_144992178.1">
    <property type="nucleotide sequence ID" value="NZ_CP036281.1"/>
</dbReference>
<organism evidence="2 3">
    <name type="scientific">Polystyrenella longa</name>
    <dbReference type="NCBI Taxonomy" id="2528007"/>
    <lineage>
        <taxon>Bacteria</taxon>
        <taxon>Pseudomonadati</taxon>
        <taxon>Planctomycetota</taxon>
        <taxon>Planctomycetia</taxon>
        <taxon>Planctomycetales</taxon>
        <taxon>Planctomycetaceae</taxon>
        <taxon>Polystyrenella</taxon>
    </lineage>
</organism>
<evidence type="ECO:0000313" key="3">
    <source>
        <dbReference type="Proteomes" id="UP000317178"/>
    </source>
</evidence>
<dbReference type="EMBL" id="CP036281">
    <property type="protein sequence ID" value="QDU78436.1"/>
    <property type="molecule type" value="Genomic_DNA"/>
</dbReference>
<name>A0A518CGT2_9PLAN</name>
<feature type="domain" description="ASCH" evidence="1">
    <location>
        <begin position="26"/>
        <end position="53"/>
    </location>
</feature>
<reference evidence="2 3" key="1">
    <citation type="submission" date="2019-02" db="EMBL/GenBank/DDBJ databases">
        <title>Deep-cultivation of Planctomycetes and their phenomic and genomic characterization uncovers novel biology.</title>
        <authorList>
            <person name="Wiegand S."/>
            <person name="Jogler M."/>
            <person name="Boedeker C."/>
            <person name="Pinto D."/>
            <person name="Vollmers J."/>
            <person name="Rivas-Marin E."/>
            <person name="Kohn T."/>
            <person name="Peeters S.H."/>
            <person name="Heuer A."/>
            <person name="Rast P."/>
            <person name="Oberbeckmann S."/>
            <person name="Bunk B."/>
            <person name="Jeske O."/>
            <person name="Meyerdierks A."/>
            <person name="Storesund J.E."/>
            <person name="Kallscheuer N."/>
            <person name="Luecker S."/>
            <person name="Lage O.M."/>
            <person name="Pohl T."/>
            <person name="Merkel B.J."/>
            <person name="Hornburger P."/>
            <person name="Mueller R.-W."/>
            <person name="Bruemmer F."/>
            <person name="Labrenz M."/>
            <person name="Spormann A.M."/>
            <person name="Op den Camp H."/>
            <person name="Overmann J."/>
            <person name="Amann R."/>
            <person name="Jetten M.S.M."/>
            <person name="Mascher T."/>
            <person name="Medema M.H."/>
            <person name="Devos D.P."/>
            <person name="Kaster A.-K."/>
            <person name="Ovreas L."/>
            <person name="Rohde M."/>
            <person name="Galperin M.Y."/>
            <person name="Jogler C."/>
        </authorList>
    </citation>
    <scope>NUCLEOTIDE SEQUENCE [LARGE SCALE GENOMIC DNA]</scope>
    <source>
        <strain evidence="2 3">Pla110</strain>
    </source>
</reference>
<proteinExistence type="predicted"/>
<dbReference type="Proteomes" id="UP000317178">
    <property type="component" value="Chromosome"/>
</dbReference>
<dbReference type="SUPFAM" id="SSF88697">
    <property type="entry name" value="PUA domain-like"/>
    <property type="match status" value="1"/>
</dbReference>
<evidence type="ECO:0000259" key="1">
    <source>
        <dbReference type="Pfam" id="PF04266"/>
    </source>
</evidence>
<dbReference type="AlphaFoldDB" id="A0A518CGT2"/>
<dbReference type="OrthoDB" id="359066at2"/>
<protein>
    <recommendedName>
        <fullName evidence="1">ASCH domain-containing protein</fullName>
    </recommendedName>
</protein>
<dbReference type="Gene3D" id="2.30.130.30">
    <property type="entry name" value="Hypothetical protein"/>
    <property type="match status" value="1"/>
</dbReference>
<dbReference type="InterPro" id="IPR015947">
    <property type="entry name" value="PUA-like_sf"/>
</dbReference>
<dbReference type="KEGG" id="plon:Pla110_01370"/>